<organism evidence="3 4">
    <name type="scientific">Microthyrium microscopicum</name>
    <dbReference type="NCBI Taxonomy" id="703497"/>
    <lineage>
        <taxon>Eukaryota</taxon>
        <taxon>Fungi</taxon>
        <taxon>Dikarya</taxon>
        <taxon>Ascomycota</taxon>
        <taxon>Pezizomycotina</taxon>
        <taxon>Dothideomycetes</taxon>
        <taxon>Dothideomycetes incertae sedis</taxon>
        <taxon>Microthyriales</taxon>
        <taxon>Microthyriaceae</taxon>
        <taxon>Microthyrium</taxon>
    </lineage>
</organism>
<protein>
    <recommendedName>
        <fullName evidence="5">Zn(2)-C6 fungal-type domain-containing protein</fullName>
    </recommendedName>
</protein>
<feature type="region of interest" description="Disordered" evidence="2">
    <location>
        <begin position="505"/>
        <end position="602"/>
    </location>
</feature>
<reference evidence="3" key="1">
    <citation type="journal article" date="2020" name="Stud. Mycol.">
        <title>101 Dothideomycetes genomes: a test case for predicting lifestyles and emergence of pathogens.</title>
        <authorList>
            <person name="Haridas S."/>
            <person name="Albert R."/>
            <person name="Binder M."/>
            <person name="Bloem J."/>
            <person name="Labutti K."/>
            <person name="Salamov A."/>
            <person name="Andreopoulos B."/>
            <person name="Baker S."/>
            <person name="Barry K."/>
            <person name="Bills G."/>
            <person name="Bluhm B."/>
            <person name="Cannon C."/>
            <person name="Castanera R."/>
            <person name="Culley D."/>
            <person name="Daum C."/>
            <person name="Ezra D."/>
            <person name="Gonzalez J."/>
            <person name="Henrissat B."/>
            <person name="Kuo A."/>
            <person name="Liang C."/>
            <person name="Lipzen A."/>
            <person name="Lutzoni F."/>
            <person name="Magnuson J."/>
            <person name="Mondo S."/>
            <person name="Nolan M."/>
            <person name="Ohm R."/>
            <person name="Pangilinan J."/>
            <person name="Park H.-J."/>
            <person name="Ramirez L."/>
            <person name="Alfaro M."/>
            <person name="Sun H."/>
            <person name="Tritt A."/>
            <person name="Yoshinaga Y."/>
            <person name="Zwiers L.-H."/>
            <person name="Turgeon B."/>
            <person name="Goodwin S."/>
            <person name="Spatafora J."/>
            <person name="Crous P."/>
            <person name="Grigoriev I."/>
        </authorList>
    </citation>
    <scope>NUCLEOTIDE SEQUENCE</scope>
    <source>
        <strain evidence="3">CBS 115976</strain>
    </source>
</reference>
<dbReference type="Proteomes" id="UP000799302">
    <property type="component" value="Unassembled WGS sequence"/>
</dbReference>
<feature type="compositionally biased region" description="Polar residues" evidence="2">
    <location>
        <begin position="457"/>
        <end position="469"/>
    </location>
</feature>
<sequence>MDPLDDRQNLKRKRTPDPDGPISASPAPPAKTSKTNHLAINYLARQTSDDLPLISHDDTLQNILLLLTEYHGVIDRHESMAFNLGAKPLGPILIKRFERWFESPPKVLKCHGKEGTTVSWLDVVEFARNKPEQFTLGQMSEGVRVCQFYTKQCRVQISEEDYVMISSDIPQRLIPPQPVIEDEEKELGTLEIMESNLTSIFQMADQVAARGRQLRHRIIARKQAIIDRRASDPAFENRAASPSNIALINGNGNSASPGFTAVNNTRQVTDSSGHTIELSKVGATEGTIQELLKQFSTVRLLRRMANGEVVAPGQSQLIGNAARSSTTPGNRPDGHLDSTPLNVSTSSPQIFSTPSSIIPKADDGPYKQEMVARMESVKRGERILPPCDRCRRLHMDCIKNLTACAGCTKKHAKCGWKDVRLEELATPPTGAPAESNHDLSPQYENRNRHNGSDLVKPTSNGTMFNSDTPSVGGASLPNVRSLTMDAAAAAGLAAVAKASAAALESSEAEQRRSQGLPEQTSHPTTVQSPNLIHQNHHSPNMPSYGEFSPGSNNHHSVNMPFASGRRPSSDIHSLTTGDMDGGELRDEKHPLESREGEGLLNP</sequence>
<feature type="compositionally biased region" description="Polar residues" evidence="2">
    <location>
        <begin position="317"/>
        <end position="329"/>
    </location>
</feature>
<feature type="compositionally biased region" description="Polar residues" evidence="2">
    <location>
        <begin position="516"/>
        <end position="541"/>
    </location>
</feature>
<name>A0A6A6TUW8_9PEZI</name>
<feature type="region of interest" description="Disordered" evidence="2">
    <location>
        <begin position="317"/>
        <end position="363"/>
    </location>
</feature>
<keyword evidence="1" id="KW-0539">Nucleus</keyword>
<evidence type="ECO:0008006" key="5">
    <source>
        <dbReference type="Google" id="ProtNLM"/>
    </source>
</evidence>
<dbReference type="EMBL" id="MU004244">
    <property type="protein sequence ID" value="KAF2663869.1"/>
    <property type="molecule type" value="Genomic_DNA"/>
</dbReference>
<dbReference type="CDD" id="cd00067">
    <property type="entry name" value="GAL4"/>
    <property type="match status" value="1"/>
</dbReference>
<feature type="compositionally biased region" description="Polar residues" evidence="2">
    <location>
        <begin position="339"/>
        <end position="356"/>
    </location>
</feature>
<dbReference type="InterPro" id="IPR001138">
    <property type="entry name" value="Zn2Cys6_DnaBD"/>
</dbReference>
<feature type="compositionally biased region" description="Basic and acidic residues" evidence="2">
    <location>
        <begin position="582"/>
        <end position="602"/>
    </location>
</feature>
<accession>A0A6A6TUW8</accession>
<evidence type="ECO:0000256" key="2">
    <source>
        <dbReference type="SAM" id="MobiDB-lite"/>
    </source>
</evidence>
<evidence type="ECO:0000256" key="1">
    <source>
        <dbReference type="ARBA" id="ARBA00023242"/>
    </source>
</evidence>
<gene>
    <name evidence="3" type="ORF">BT63DRAFT_113611</name>
</gene>
<evidence type="ECO:0000313" key="3">
    <source>
        <dbReference type="EMBL" id="KAF2663869.1"/>
    </source>
</evidence>
<keyword evidence="4" id="KW-1185">Reference proteome</keyword>
<dbReference type="OrthoDB" id="5422841at2759"/>
<feature type="region of interest" description="Disordered" evidence="2">
    <location>
        <begin position="426"/>
        <end position="469"/>
    </location>
</feature>
<feature type="region of interest" description="Disordered" evidence="2">
    <location>
        <begin position="1"/>
        <end position="33"/>
    </location>
</feature>
<dbReference type="AlphaFoldDB" id="A0A6A6TUW8"/>
<evidence type="ECO:0000313" key="4">
    <source>
        <dbReference type="Proteomes" id="UP000799302"/>
    </source>
</evidence>
<proteinExistence type="predicted"/>
<dbReference type="GO" id="GO:0008270">
    <property type="term" value="F:zinc ion binding"/>
    <property type="evidence" value="ECO:0007669"/>
    <property type="project" value="InterPro"/>
</dbReference>
<dbReference type="GO" id="GO:0000981">
    <property type="term" value="F:DNA-binding transcription factor activity, RNA polymerase II-specific"/>
    <property type="evidence" value="ECO:0007669"/>
    <property type="project" value="InterPro"/>
</dbReference>